<dbReference type="RefSeq" id="WP_091865911.1">
    <property type="nucleotide sequence ID" value="NZ_FNAO01000002.1"/>
</dbReference>
<dbReference type="InterPro" id="IPR036761">
    <property type="entry name" value="TTHA0802/YceI-like_sf"/>
</dbReference>
<name>A0A1G6Y8M5_9FLAO</name>
<dbReference type="STRING" id="641691.SAMN05421636_102158"/>
<evidence type="ECO:0000313" key="4">
    <source>
        <dbReference type="Proteomes" id="UP000199109"/>
    </source>
</evidence>
<dbReference type="SMART" id="SM00867">
    <property type="entry name" value="YceI"/>
    <property type="match status" value="1"/>
</dbReference>
<keyword evidence="1" id="KW-0732">Signal</keyword>
<keyword evidence="4" id="KW-1185">Reference proteome</keyword>
<dbReference type="Proteomes" id="UP000199109">
    <property type="component" value="Unassembled WGS sequence"/>
</dbReference>
<evidence type="ECO:0000259" key="2">
    <source>
        <dbReference type="SMART" id="SM00867"/>
    </source>
</evidence>
<dbReference type="OrthoDB" id="9794147at2"/>
<gene>
    <name evidence="3" type="ORF">SAMN05421636_102158</name>
</gene>
<accession>A0A1G6Y8M5</accession>
<feature type="domain" description="Lipid/polyisoprenoid-binding YceI-like" evidence="2">
    <location>
        <begin position="22"/>
        <end position="179"/>
    </location>
</feature>
<organism evidence="3 4">
    <name type="scientific">Pricia antarctica</name>
    <dbReference type="NCBI Taxonomy" id="641691"/>
    <lineage>
        <taxon>Bacteria</taxon>
        <taxon>Pseudomonadati</taxon>
        <taxon>Bacteroidota</taxon>
        <taxon>Flavobacteriia</taxon>
        <taxon>Flavobacteriales</taxon>
        <taxon>Flavobacteriaceae</taxon>
        <taxon>Pricia</taxon>
    </lineage>
</organism>
<dbReference type="Pfam" id="PF04264">
    <property type="entry name" value="YceI"/>
    <property type="match status" value="1"/>
</dbReference>
<dbReference type="Gene3D" id="2.40.128.110">
    <property type="entry name" value="Lipid/polyisoprenoid-binding, YceI-like"/>
    <property type="match status" value="1"/>
</dbReference>
<dbReference type="SUPFAM" id="SSF101874">
    <property type="entry name" value="YceI-like"/>
    <property type="match status" value="1"/>
</dbReference>
<dbReference type="PANTHER" id="PTHR34406:SF1">
    <property type="entry name" value="PROTEIN YCEI"/>
    <property type="match status" value="1"/>
</dbReference>
<dbReference type="InterPro" id="IPR007372">
    <property type="entry name" value="Lipid/polyisoprenoid-bd_YceI"/>
</dbReference>
<proteinExistence type="predicted"/>
<dbReference type="PANTHER" id="PTHR34406">
    <property type="entry name" value="PROTEIN YCEI"/>
    <property type="match status" value="1"/>
</dbReference>
<evidence type="ECO:0000313" key="3">
    <source>
        <dbReference type="EMBL" id="SDD86710.1"/>
    </source>
</evidence>
<feature type="signal peptide" evidence="1">
    <location>
        <begin position="1"/>
        <end position="19"/>
    </location>
</feature>
<dbReference type="EMBL" id="FNAO01000002">
    <property type="protein sequence ID" value="SDD86710.1"/>
    <property type="molecule type" value="Genomic_DNA"/>
</dbReference>
<reference evidence="3 4" key="1">
    <citation type="submission" date="2016-10" db="EMBL/GenBank/DDBJ databases">
        <authorList>
            <person name="de Groot N.N."/>
        </authorList>
    </citation>
    <scope>NUCLEOTIDE SEQUENCE [LARGE SCALE GENOMIC DNA]</scope>
    <source>
        <strain evidence="3 4">DSM 23421</strain>
    </source>
</reference>
<feature type="chain" id="PRO_5011517549" evidence="1">
    <location>
        <begin position="20"/>
        <end position="181"/>
    </location>
</feature>
<protein>
    <submittedName>
        <fullName evidence="3">Polyisoprenoid-binding protein YceI</fullName>
    </submittedName>
</protein>
<dbReference type="AlphaFoldDB" id="A0A1G6Y8M5"/>
<evidence type="ECO:0000256" key="1">
    <source>
        <dbReference type="SAM" id="SignalP"/>
    </source>
</evidence>
<sequence>MKNTLLTLLLMGLTISSFSQESYTLSDASTLTIDGSSSLHDWTVTANTMEGTVAENGESITAVDFSVAVADILSDRAAAMDNKMHDALKKEEHPKVTFTVKDVNAAMGENQELKGKLTIAGVEQEVSVPTSITQKDGKLQITGESKIALKDYNIKPPTAMFGSIVVGDDVTVKFDLVFTKS</sequence>